<dbReference type="SUPFAM" id="SSF63862">
    <property type="entry name" value="Thiamin pyrophosphokinase, substrate-binding domain"/>
    <property type="match status" value="1"/>
</dbReference>
<keyword evidence="8" id="KW-1185">Reference proteome</keyword>
<dbReference type="Pfam" id="PF04265">
    <property type="entry name" value="TPK_B1_binding"/>
    <property type="match status" value="1"/>
</dbReference>
<accession>A0ABV8X1P3</accession>
<organism evidence="7 8">
    <name type="scientific">Chungangia koreensis</name>
    <dbReference type="NCBI Taxonomy" id="752657"/>
    <lineage>
        <taxon>Bacteria</taxon>
        <taxon>Bacillati</taxon>
        <taxon>Bacillota</taxon>
        <taxon>Bacilli</taxon>
        <taxon>Lactobacillales</taxon>
        <taxon>Chungangia</taxon>
    </lineage>
</organism>
<gene>
    <name evidence="7" type="ORF">ACFOZY_02280</name>
</gene>
<protein>
    <recommendedName>
        <fullName evidence="5">Thiamine diphosphokinase</fullName>
        <ecNumber evidence="5">2.7.6.2</ecNumber>
    </recommendedName>
</protein>
<dbReference type="Proteomes" id="UP001595817">
    <property type="component" value="Unassembled WGS sequence"/>
</dbReference>
<evidence type="ECO:0000256" key="3">
    <source>
        <dbReference type="ARBA" id="ARBA00022777"/>
    </source>
</evidence>
<dbReference type="EC" id="2.7.6.2" evidence="5"/>
<dbReference type="InterPro" id="IPR036371">
    <property type="entry name" value="TPK_B1-bd_sf"/>
</dbReference>
<dbReference type="InterPro" id="IPR007373">
    <property type="entry name" value="Thiamin_PyroPKinase_B1-bd"/>
</dbReference>
<dbReference type="Pfam" id="PF04263">
    <property type="entry name" value="TPK_catalytic"/>
    <property type="match status" value="1"/>
</dbReference>
<evidence type="ECO:0000259" key="6">
    <source>
        <dbReference type="SMART" id="SM00983"/>
    </source>
</evidence>
<dbReference type="InterPro" id="IPR036759">
    <property type="entry name" value="TPK_catalytic_sf"/>
</dbReference>
<evidence type="ECO:0000313" key="7">
    <source>
        <dbReference type="EMBL" id="MFC4409258.1"/>
    </source>
</evidence>
<dbReference type="InterPro" id="IPR007371">
    <property type="entry name" value="TPK_catalytic"/>
</dbReference>
<evidence type="ECO:0000256" key="5">
    <source>
        <dbReference type="NCBIfam" id="TIGR01378"/>
    </source>
</evidence>
<dbReference type="SUPFAM" id="SSF63999">
    <property type="entry name" value="Thiamin pyrophosphokinase, catalytic domain"/>
    <property type="match status" value="1"/>
</dbReference>
<dbReference type="GO" id="GO:0004788">
    <property type="term" value="F:thiamine diphosphokinase activity"/>
    <property type="evidence" value="ECO:0007669"/>
    <property type="project" value="UniProtKB-EC"/>
</dbReference>
<sequence>MTVVVICAGGPEELLMNFKPHKEKGNLIYIGADRGSIHLLTKGITPDHIVGDFDSVNQKEWTTLRERVSSIEKLPVEKDETDTEAAVRHAVEYKPEKLILTGVTGGRIDHFLSALHLMLRVQKRFPRMEVLIRDQGNEMHFLFPGVHQLTSNSYKYISFFSFGEVVEDVTLRGFKYEIEHECIKQGMTKFTSNEFASDVCTISFSSGICLVIRGTDV</sequence>
<dbReference type="InterPro" id="IPR006282">
    <property type="entry name" value="Thi_PPkinase"/>
</dbReference>
<evidence type="ECO:0000256" key="1">
    <source>
        <dbReference type="ARBA" id="ARBA00022679"/>
    </source>
</evidence>
<dbReference type="PANTHER" id="PTHR41299:SF1">
    <property type="entry name" value="THIAMINE PYROPHOSPHOKINASE"/>
    <property type="match status" value="1"/>
</dbReference>
<evidence type="ECO:0000256" key="2">
    <source>
        <dbReference type="ARBA" id="ARBA00022741"/>
    </source>
</evidence>
<keyword evidence="2" id="KW-0547">Nucleotide-binding</keyword>
<keyword evidence="4" id="KW-0067">ATP-binding</keyword>
<keyword evidence="1 7" id="KW-0808">Transferase</keyword>
<dbReference type="EMBL" id="JBHSEC010000002">
    <property type="protein sequence ID" value="MFC4409258.1"/>
    <property type="molecule type" value="Genomic_DNA"/>
</dbReference>
<dbReference type="NCBIfam" id="TIGR01378">
    <property type="entry name" value="thi_PPkinase"/>
    <property type="match status" value="1"/>
</dbReference>
<dbReference type="RefSeq" id="WP_378151818.1">
    <property type="nucleotide sequence ID" value="NZ_JBHSEC010000002.1"/>
</dbReference>
<reference evidence="8" key="1">
    <citation type="journal article" date="2019" name="Int. J. Syst. Evol. Microbiol.">
        <title>The Global Catalogue of Microorganisms (GCM) 10K type strain sequencing project: providing services to taxonomists for standard genome sequencing and annotation.</title>
        <authorList>
            <consortium name="The Broad Institute Genomics Platform"/>
            <consortium name="The Broad Institute Genome Sequencing Center for Infectious Disease"/>
            <person name="Wu L."/>
            <person name="Ma J."/>
        </authorList>
    </citation>
    <scope>NUCLEOTIDE SEQUENCE [LARGE SCALE GENOMIC DNA]</scope>
    <source>
        <strain evidence="8">CCUG 59778</strain>
    </source>
</reference>
<comment type="caution">
    <text evidence="7">The sequence shown here is derived from an EMBL/GenBank/DDBJ whole genome shotgun (WGS) entry which is preliminary data.</text>
</comment>
<dbReference type="PANTHER" id="PTHR41299">
    <property type="entry name" value="THIAMINE PYROPHOSPHOKINASE"/>
    <property type="match status" value="1"/>
</dbReference>
<evidence type="ECO:0000313" key="8">
    <source>
        <dbReference type="Proteomes" id="UP001595817"/>
    </source>
</evidence>
<feature type="domain" description="Thiamin pyrophosphokinase thiamin-binding" evidence="6">
    <location>
        <begin position="145"/>
        <end position="210"/>
    </location>
</feature>
<dbReference type="InterPro" id="IPR053149">
    <property type="entry name" value="TPK"/>
</dbReference>
<dbReference type="CDD" id="cd07995">
    <property type="entry name" value="TPK"/>
    <property type="match status" value="1"/>
</dbReference>
<keyword evidence="3" id="KW-0418">Kinase</keyword>
<proteinExistence type="predicted"/>
<evidence type="ECO:0000256" key="4">
    <source>
        <dbReference type="ARBA" id="ARBA00022840"/>
    </source>
</evidence>
<dbReference type="Gene3D" id="3.40.50.10240">
    <property type="entry name" value="Thiamin pyrophosphokinase, catalytic domain"/>
    <property type="match status" value="1"/>
</dbReference>
<name>A0ABV8X1P3_9LACT</name>
<dbReference type="SMART" id="SM00983">
    <property type="entry name" value="TPK_B1_binding"/>
    <property type="match status" value="1"/>
</dbReference>